<dbReference type="InterPro" id="IPR004843">
    <property type="entry name" value="Calcineurin-like_PHP"/>
</dbReference>
<dbReference type="GO" id="GO:0016020">
    <property type="term" value="C:membrane"/>
    <property type="evidence" value="ECO:0007669"/>
    <property type="project" value="UniProtKB-SubCell"/>
</dbReference>
<dbReference type="EMBL" id="KN840678">
    <property type="protein sequence ID" value="KIP02392.1"/>
    <property type="molecule type" value="Genomic_DNA"/>
</dbReference>
<dbReference type="Pfam" id="PF00149">
    <property type="entry name" value="Metallophos"/>
    <property type="match status" value="1"/>
</dbReference>
<feature type="domain" description="Calcineurin-like phosphoesterase" evidence="5">
    <location>
        <begin position="78"/>
        <end position="314"/>
    </location>
</feature>
<protein>
    <recommendedName>
        <fullName evidence="5">Calcineurin-like phosphoesterase domain-containing protein</fullName>
    </recommendedName>
</protein>
<dbReference type="PANTHER" id="PTHR13315">
    <property type="entry name" value="METALLO PHOSPHOESTERASE RELATED"/>
    <property type="match status" value="1"/>
</dbReference>
<organism evidence="6 7">
    <name type="scientific">Phlebiopsis gigantea (strain 11061_1 CR5-6)</name>
    <name type="common">White-rot fungus</name>
    <name type="synonym">Peniophora gigantea</name>
    <dbReference type="NCBI Taxonomy" id="745531"/>
    <lineage>
        <taxon>Eukaryota</taxon>
        <taxon>Fungi</taxon>
        <taxon>Dikarya</taxon>
        <taxon>Basidiomycota</taxon>
        <taxon>Agaricomycotina</taxon>
        <taxon>Agaricomycetes</taxon>
        <taxon>Polyporales</taxon>
        <taxon>Phanerochaetaceae</taxon>
        <taxon>Phlebiopsis</taxon>
    </lineage>
</organism>
<dbReference type="InterPro" id="IPR033308">
    <property type="entry name" value="PGAP5/Cdc1/Ted1"/>
</dbReference>
<dbReference type="HOGENOM" id="CLU_011607_0_1_1"/>
<dbReference type="OrthoDB" id="5977743at2759"/>
<comment type="subcellular location">
    <subcellularLocation>
        <location evidence="1">Membrane</location>
        <topology evidence="1">Multi-pass membrane protein</topology>
    </subcellularLocation>
</comment>
<gene>
    <name evidence="6" type="ORF">PHLGIDRAFT_79168</name>
</gene>
<dbReference type="Gene3D" id="3.60.21.10">
    <property type="match status" value="1"/>
</dbReference>
<evidence type="ECO:0000256" key="3">
    <source>
        <dbReference type="ARBA" id="ARBA00022989"/>
    </source>
</evidence>
<keyword evidence="7" id="KW-1185">Reference proteome</keyword>
<accession>A0A0C3S0D4</accession>
<dbReference type="GO" id="GO:0006506">
    <property type="term" value="P:GPI anchor biosynthetic process"/>
    <property type="evidence" value="ECO:0007669"/>
    <property type="project" value="InterPro"/>
</dbReference>
<feature type="non-terminal residue" evidence="6">
    <location>
        <position position="366"/>
    </location>
</feature>
<evidence type="ECO:0000256" key="1">
    <source>
        <dbReference type="ARBA" id="ARBA00004141"/>
    </source>
</evidence>
<dbReference type="InterPro" id="IPR029052">
    <property type="entry name" value="Metallo-depent_PP-like"/>
</dbReference>
<evidence type="ECO:0000313" key="6">
    <source>
        <dbReference type="EMBL" id="KIP02392.1"/>
    </source>
</evidence>
<dbReference type="GO" id="GO:0016787">
    <property type="term" value="F:hydrolase activity"/>
    <property type="evidence" value="ECO:0007669"/>
    <property type="project" value="InterPro"/>
</dbReference>
<name>A0A0C3S0D4_PHLG1</name>
<dbReference type="STRING" id="745531.A0A0C3S0D4"/>
<evidence type="ECO:0000256" key="2">
    <source>
        <dbReference type="ARBA" id="ARBA00022692"/>
    </source>
</evidence>
<dbReference type="SUPFAM" id="SSF56300">
    <property type="entry name" value="Metallo-dependent phosphatases"/>
    <property type="match status" value="1"/>
</dbReference>
<keyword evidence="4" id="KW-0472">Membrane</keyword>
<keyword evidence="2" id="KW-0812">Transmembrane</keyword>
<evidence type="ECO:0000256" key="4">
    <source>
        <dbReference type="ARBA" id="ARBA00023136"/>
    </source>
</evidence>
<evidence type="ECO:0000313" key="7">
    <source>
        <dbReference type="Proteomes" id="UP000053257"/>
    </source>
</evidence>
<sequence length="366" mass="41059">MRALTRRSLAQLRTAAVLPRSLRLLWLVGVLWCELGSYRFAVWICAWPDSHLTGVFLTCSIAMRSSPAGFQASGDTTHVLVITDPQVRHPTAHKHPGFFPSLHDWFYHAGLSKSWKYVNNLRPDVVIFLGDMLASGRKVKDDDEYVKNYDKFKSIFPINRGVSVFHVPGNEDVGLNLHSEDAVHAQRRYSTHFGPLNSKASISNHTFIFINAPGLVEEDYQRARHHQDYETYTAPAGGSVDFLRRIGSQRDGSKEPVILFTHIPLSRPDNAGCGPLREHGAIRRGAGPGYQNMFGKQTSEFLLDVVKPARIFSGDDRDFCEYTHSRVSAARDDPAVLVREVTVKSFSPDRSIRRPGFHLLSLVPPA</sequence>
<evidence type="ECO:0000259" key="5">
    <source>
        <dbReference type="Pfam" id="PF00149"/>
    </source>
</evidence>
<reference evidence="6 7" key="1">
    <citation type="journal article" date="2014" name="PLoS Genet.">
        <title>Analysis of the Phlebiopsis gigantea genome, transcriptome and secretome provides insight into its pioneer colonization strategies of wood.</title>
        <authorList>
            <person name="Hori C."/>
            <person name="Ishida T."/>
            <person name="Igarashi K."/>
            <person name="Samejima M."/>
            <person name="Suzuki H."/>
            <person name="Master E."/>
            <person name="Ferreira P."/>
            <person name="Ruiz-Duenas F.J."/>
            <person name="Held B."/>
            <person name="Canessa P."/>
            <person name="Larrondo L.F."/>
            <person name="Schmoll M."/>
            <person name="Druzhinina I.S."/>
            <person name="Kubicek C.P."/>
            <person name="Gaskell J.A."/>
            <person name="Kersten P."/>
            <person name="St John F."/>
            <person name="Glasner J."/>
            <person name="Sabat G."/>
            <person name="Splinter BonDurant S."/>
            <person name="Syed K."/>
            <person name="Yadav J."/>
            <person name="Mgbeahuruike A.C."/>
            <person name="Kovalchuk A."/>
            <person name="Asiegbu F.O."/>
            <person name="Lackner G."/>
            <person name="Hoffmeister D."/>
            <person name="Rencoret J."/>
            <person name="Gutierrez A."/>
            <person name="Sun H."/>
            <person name="Lindquist E."/>
            <person name="Barry K."/>
            <person name="Riley R."/>
            <person name="Grigoriev I.V."/>
            <person name="Henrissat B."/>
            <person name="Kues U."/>
            <person name="Berka R.M."/>
            <person name="Martinez A.T."/>
            <person name="Covert S.F."/>
            <person name="Blanchette R.A."/>
            <person name="Cullen D."/>
        </authorList>
    </citation>
    <scope>NUCLEOTIDE SEQUENCE [LARGE SCALE GENOMIC DNA]</scope>
    <source>
        <strain evidence="6 7">11061_1 CR5-6</strain>
    </source>
</reference>
<dbReference type="GO" id="GO:0005783">
    <property type="term" value="C:endoplasmic reticulum"/>
    <property type="evidence" value="ECO:0007669"/>
    <property type="project" value="TreeGrafter"/>
</dbReference>
<dbReference type="Proteomes" id="UP000053257">
    <property type="component" value="Unassembled WGS sequence"/>
</dbReference>
<dbReference type="PANTHER" id="PTHR13315:SF4">
    <property type="entry name" value="METALLOPHOSPHOESTERASE, ISOFORM E"/>
    <property type="match status" value="1"/>
</dbReference>
<keyword evidence="3" id="KW-1133">Transmembrane helix</keyword>
<dbReference type="AlphaFoldDB" id="A0A0C3S0D4"/>
<proteinExistence type="predicted"/>